<dbReference type="InterPro" id="IPR012795">
    <property type="entry name" value="tRNA_Ile_lys_synt_N"/>
</dbReference>
<feature type="domain" description="tRNA(Ile)-lysidine/2-thiocytidine synthase N-terminal" evidence="7">
    <location>
        <begin position="1"/>
        <end position="128"/>
    </location>
</feature>
<evidence type="ECO:0000313" key="9">
    <source>
        <dbReference type="Proteomes" id="UP000580839"/>
    </source>
</evidence>
<gene>
    <name evidence="8" type="primary">tilS</name>
    <name evidence="8" type="ORF">HOP12_12400</name>
</gene>
<evidence type="ECO:0000256" key="2">
    <source>
        <dbReference type="ARBA" id="ARBA00022598"/>
    </source>
</evidence>
<dbReference type="GO" id="GO:0008033">
    <property type="term" value="P:tRNA processing"/>
    <property type="evidence" value="ECO:0007669"/>
    <property type="project" value="UniProtKB-KW"/>
</dbReference>
<evidence type="ECO:0000256" key="4">
    <source>
        <dbReference type="ARBA" id="ARBA00022741"/>
    </source>
</evidence>
<dbReference type="GO" id="GO:0005524">
    <property type="term" value="F:ATP binding"/>
    <property type="evidence" value="ECO:0007669"/>
    <property type="project" value="UniProtKB-KW"/>
</dbReference>
<name>A0A849SSC4_UNCEI</name>
<dbReference type="AlphaFoldDB" id="A0A849SSC4"/>
<dbReference type="InterPro" id="IPR014729">
    <property type="entry name" value="Rossmann-like_a/b/a_fold"/>
</dbReference>
<keyword evidence="3" id="KW-0819">tRNA processing</keyword>
<evidence type="ECO:0000256" key="3">
    <source>
        <dbReference type="ARBA" id="ARBA00022694"/>
    </source>
</evidence>
<evidence type="ECO:0000256" key="6">
    <source>
        <dbReference type="ARBA" id="ARBA00048539"/>
    </source>
</evidence>
<comment type="catalytic activity">
    <reaction evidence="6">
        <text>cytidine(34) in tRNA(Ile2) + L-lysine + ATP = lysidine(34) in tRNA(Ile2) + AMP + diphosphate + H(+)</text>
        <dbReference type="Rhea" id="RHEA:43744"/>
        <dbReference type="Rhea" id="RHEA-COMP:10625"/>
        <dbReference type="Rhea" id="RHEA-COMP:10670"/>
        <dbReference type="ChEBI" id="CHEBI:15378"/>
        <dbReference type="ChEBI" id="CHEBI:30616"/>
        <dbReference type="ChEBI" id="CHEBI:32551"/>
        <dbReference type="ChEBI" id="CHEBI:33019"/>
        <dbReference type="ChEBI" id="CHEBI:82748"/>
        <dbReference type="ChEBI" id="CHEBI:83665"/>
        <dbReference type="ChEBI" id="CHEBI:456215"/>
        <dbReference type="EC" id="6.3.4.19"/>
    </reaction>
</comment>
<accession>A0A849SSC4</accession>
<dbReference type="NCBIfam" id="TIGR02432">
    <property type="entry name" value="lysidine_TilS_N"/>
    <property type="match status" value="1"/>
</dbReference>
<dbReference type="EMBL" id="JABFRW010000158">
    <property type="protein sequence ID" value="NOT34955.1"/>
    <property type="molecule type" value="Genomic_DNA"/>
</dbReference>
<keyword evidence="5" id="KW-0067">ATP-binding</keyword>
<dbReference type="SUPFAM" id="SSF82829">
    <property type="entry name" value="MesJ substrate recognition domain-like"/>
    <property type="match status" value="1"/>
</dbReference>
<evidence type="ECO:0000256" key="1">
    <source>
        <dbReference type="ARBA" id="ARBA00013267"/>
    </source>
</evidence>
<proteinExistence type="predicted"/>
<reference evidence="8 9" key="1">
    <citation type="submission" date="2020-04" db="EMBL/GenBank/DDBJ databases">
        <title>Metagenomic profiling of ammonia- and methane-oxidizing microorganisms in a Dutch drinking water treatment plant.</title>
        <authorList>
            <person name="Poghosyan L."/>
            <person name="Leucker S."/>
        </authorList>
    </citation>
    <scope>NUCLEOTIDE SEQUENCE [LARGE SCALE GENOMIC DNA]</scope>
    <source>
        <strain evidence="8">S-RSF-IL-03</strain>
    </source>
</reference>
<dbReference type="Pfam" id="PF01171">
    <property type="entry name" value="ATP_bind_3"/>
    <property type="match status" value="1"/>
</dbReference>
<dbReference type="SUPFAM" id="SSF52402">
    <property type="entry name" value="Adenine nucleotide alpha hydrolases-like"/>
    <property type="match status" value="1"/>
</dbReference>
<dbReference type="PANTHER" id="PTHR43033">
    <property type="entry name" value="TRNA(ILE)-LYSIDINE SYNTHASE-RELATED"/>
    <property type="match status" value="1"/>
</dbReference>
<dbReference type="PANTHER" id="PTHR43033:SF1">
    <property type="entry name" value="TRNA(ILE)-LYSIDINE SYNTHASE-RELATED"/>
    <property type="match status" value="1"/>
</dbReference>
<dbReference type="GO" id="GO:0032267">
    <property type="term" value="F:tRNA(Ile)-lysidine synthase activity"/>
    <property type="evidence" value="ECO:0007669"/>
    <property type="project" value="UniProtKB-EC"/>
</dbReference>
<dbReference type="InterPro" id="IPR012094">
    <property type="entry name" value="tRNA_Ile_lys_synt"/>
</dbReference>
<keyword evidence="2 8" id="KW-0436">Ligase</keyword>
<dbReference type="EC" id="6.3.4.19" evidence="1"/>
<dbReference type="CDD" id="cd01992">
    <property type="entry name" value="TilS_N"/>
    <property type="match status" value="1"/>
</dbReference>
<dbReference type="InterPro" id="IPR011063">
    <property type="entry name" value="TilS/TtcA_N"/>
</dbReference>
<evidence type="ECO:0000256" key="5">
    <source>
        <dbReference type="ARBA" id="ARBA00022840"/>
    </source>
</evidence>
<evidence type="ECO:0000259" key="7">
    <source>
        <dbReference type="Pfam" id="PF01171"/>
    </source>
</evidence>
<dbReference type="Proteomes" id="UP000580839">
    <property type="component" value="Unassembled WGS sequence"/>
</dbReference>
<sequence>LCERLGLRCTSARWDTRARMRRRGLSGQRGLRVLRREFLSTVARRVAADRIATGHTADDQLETLLMRLGRGTGLTGAAGIDARRARWIRPLLAATRAEIEADLRGAGIEWREDSSNLSPDYLRNRIRHGAIPALLEALGGADGPRARADVARSAAQLMSEVGQVSRWLKARAHRIEQPLAVAGLESVKLDVSGLIRLPSFILRRVLARTWRRFSNEPLARPHLVMLERLARSTRRCGPLALPGGASASCTRGVLSITAFASSGPILRKQRFMSYICRSHPLSDGAISPQRRTRRAPGP</sequence>
<dbReference type="Gene3D" id="3.40.50.620">
    <property type="entry name" value="HUPs"/>
    <property type="match status" value="1"/>
</dbReference>
<evidence type="ECO:0000313" key="8">
    <source>
        <dbReference type="EMBL" id="NOT34955.1"/>
    </source>
</evidence>
<protein>
    <recommendedName>
        <fullName evidence="1">tRNA(Ile)-lysidine synthetase</fullName>
        <ecNumber evidence="1">6.3.4.19</ecNumber>
    </recommendedName>
</protein>
<organism evidence="8 9">
    <name type="scientific">Eiseniibacteriota bacterium</name>
    <dbReference type="NCBI Taxonomy" id="2212470"/>
    <lineage>
        <taxon>Bacteria</taxon>
        <taxon>Candidatus Eiseniibacteriota</taxon>
    </lineage>
</organism>
<comment type="caution">
    <text evidence="8">The sequence shown here is derived from an EMBL/GenBank/DDBJ whole genome shotgun (WGS) entry which is preliminary data.</text>
</comment>
<keyword evidence="4" id="KW-0547">Nucleotide-binding</keyword>
<feature type="non-terminal residue" evidence="8">
    <location>
        <position position="1"/>
    </location>
</feature>